<evidence type="ECO:0000256" key="9">
    <source>
        <dbReference type="ARBA" id="ARBA00022840"/>
    </source>
</evidence>
<keyword evidence="10" id="KW-1133">Transmembrane helix</keyword>
<organism evidence="13 14">
    <name type="scientific">Hydrocarboniclastica marina</name>
    <dbReference type="NCBI Taxonomy" id="2259620"/>
    <lineage>
        <taxon>Bacteria</taxon>
        <taxon>Pseudomonadati</taxon>
        <taxon>Pseudomonadota</taxon>
        <taxon>Gammaproteobacteria</taxon>
        <taxon>Alteromonadales</taxon>
        <taxon>Alteromonadaceae</taxon>
        <taxon>Hydrocarboniclastica</taxon>
    </lineage>
</organism>
<dbReference type="Gene3D" id="3.30.565.10">
    <property type="entry name" value="Histidine kinase-like ATPase, C-terminal domain"/>
    <property type="match status" value="1"/>
</dbReference>
<dbReference type="Pfam" id="PF02518">
    <property type="entry name" value="HATPase_c"/>
    <property type="match status" value="1"/>
</dbReference>
<evidence type="ECO:0000256" key="5">
    <source>
        <dbReference type="ARBA" id="ARBA00022553"/>
    </source>
</evidence>
<evidence type="ECO:0000256" key="8">
    <source>
        <dbReference type="ARBA" id="ARBA00022777"/>
    </source>
</evidence>
<feature type="transmembrane region" description="Helical" evidence="10">
    <location>
        <begin position="7"/>
        <end position="28"/>
    </location>
</feature>
<evidence type="ECO:0000259" key="11">
    <source>
        <dbReference type="PROSITE" id="PS50109"/>
    </source>
</evidence>
<dbReference type="PANTHER" id="PTHR44936">
    <property type="entry name" value="SENSOR PROTEIN CREC"/>
    <property type="match status" value="1"/>
</dbReference>
<keyword evidence="5" id="KW-0597">Phosphoprotein</keyword>
<comment type="subcellular location">
    <subcellularLocation>
        <location evidence="2">Cell membrane</location>
        <topology evidence="2">Multi-pass membrane protein</topology>
    </subcellularLocation>
</comment>
<dbReference type="InterPro" id="IPR036890">
    <property type="entry name" value="HATPase_C_sf"/>
</dbReference>
<comment type="catalytic activity">
    <reaction evidence="1">
        <text>ATP + protein L-histidine = ADP + protein N-phospho-L-histidine.</text>
        <dbReference type="EC" id="2.7.13.3"/>
    </reaction>
</comment>
<feature type="domain" description="HAMP" evidence="12">
    <location>
        <begin position="247"/>
        <end position="299"/>
    </location>
</feature>
<dbReference type="GO" id="GO:0000155">
    <property type="term" value="F:phosphorelay sensor kinase activity"/>
    <property type="evidence" value="ECO:0007669"/>
    <property type="project" value="InterPro"/>
</dbReference>
<keyword evidence="14" id="KW-1185">Reference proteome</keyword>
<dbReference type="Proteomes" id="UP000298049">
    <property type="component" value="Chromosome"/>
</dbReference>
<dbReference type="PANTHER" id="PTHR44936:SF10">
    <property type="entry name" value="SENSOR PROTEIN RSTB"/>
    <property type="match status" value="1"/>
</dbReference>
<evidence type="ECO:0000256" key="6">
    <source>
        <dbReference type="ARBA" id="ARBA00022679"/>
    </source>
</evidence>
<dbReference type="InterPro" id="IPR003594">
    <property type="entry name" value="HATPase_dom"/>
</dbReference>
<keyword evidence="10" id="KW-0472">Membrane</keyword>
<dbReference type="GO" id="GO:0005524">
    <property type="term" value="F:ATP binding"/>
    <property type="evidence" value="ECO:0007669"/>
    <property type="project" value="UniProtKB-KW"/>
</dbReference>
<dbReference type="CDD" id="cd00082">
    <property type="entry name" value="HisKA"/>
    <property type="match status" value="1"/>
</dbReference>
<keyword evidence="4" id="KW-1003">Cell membrane</keyword>
<reference evidence="13 14" key="1">
    <citation type="submission" date="2018-07" db="EMBL/GenBank/DDBJ databases">
        <title>Marsedoiliclastica nanhaica gen. nov. sp. nov., a novel marine hydrocarbonoclastic bacterium isolated from an in-situ enriched hydrocarbon-degrading consortium in deep-sea sediment.</title>
        <authorList>
            <person name="Dong C."/>
            <person name="Ma T."/>
            <person name="Liu R."/>
            <person name="Shao Z."/>
        </authorList>
    </citation>
    <scope>NUCLEOTIDE SEQUENCE [LARGE SCALE GENOMIC DNA]</scope>
    <source>
        <strain evidence="14">soil36-7</strain>
    </source>
</reference>
<name>A0A4P7XED8_9ALTE</name>
<keyword evidence="9" id="KW-0067">ATP-binding</keyword>
<keyword evidence="8" id="KW-0418">Kinase</keyword>
<dbReference type="PRINTS" id="PR00344">
    <property type="entry name" value="BCTRLSENSOR"/>
</dbReference>
<feature type="domain" description="Histidine kinase" evidence="11">
    <location>
        <begin position="307"/>
        <end position="523"/>
    </location>
</feature>
<dbReference type="PROSITE" id="PS50885">
    <property type="entry name" value="HAMP"/>
    <property type="match status" value="1"/>
</dbReference>
<accession>A0A4P7XED8</accession>
<evidence type="ECO:0000256" key="10">
    <source>
        <dbReference type="SAM" id="Phobius"/>
    </source>
</evidence>
<feature type="transmembrane region" description="Helical" evidence="10">
    <location>
        <begin position="222"/>
        <end position="246"/>
    </location>
</feature>
<dbReference type="CDD" id="cd06225">
    <property type="entry name" value="HAMP"/>
    <property type="match status" value="1"/>
</dbReference>
<dbReference type="InterPro" id="IPR036097">
    <property type="entry name" value="HisK_dim/P_sf"/>
</dbReference>
<evidence type="ECO:0000256" key="4">
    <source>
        <dbReference type="ARBA" id="ARBA00022475"/>
    </source>
</evidence>
<evidence type="ECO:0000256" key="7">
    <source>
        <dbReference type="ARBA" id="ARBA00022741"/>
    </source>
</evidence>
<keyword evidence="7" id="KW-0547">Nucleotide-binding</keyword>
<keyword evidence="6" id="KW-0808">Transferase</keyword>
<keyword evidence="10" id="KW-0812">Transmembrane</keyword>
<dbReference type="Gene3D" id="1.10.287.130">
    <property type="match status" value="1"/>
</dbReference>
<dbReference type="SUPFAM" id="SSF47384">
    <property type="entry name" value="Homodimeric domain of signal transducing histidine kinase"/>
    <property type="match status" value="1"/>
</dbReference>
<proteinExistence type="predicted"/>
<dbReference type="RefSeq" id="WP_136547343.1">
    <property type="nucleotide sequence ID" value="NZ_CP031093.1"/>
</dbReference>
<dbReference type="SMART" id="SM00304">
    <property type="entry name" value="HAMP"/>
    <property type="match status" value="1"/>
</dbReference>
<dbReference type="EMBL" id="CP031093">
    <property type="protein sequence ID" value="QCF25261.1"/>
    <property type="molecule type" value="Genomic_DNA"/>
</dbReference>
<sequence length="532" mass="58877">MHPKPYLKLYLIILGAFLGVALVCFGLYQGLNSVRERAYLEALPAPLMSWVAAHPEFIGATTSPDLSGAWDFGIDARSELGAVELERLGYGQVIVDQDAGGLRWYMQLQDGSLLQLALDDPYRDLGEMSARLIARLFELQPGTSHGAGFADVGAALGVLVEPVVRQDQLPDQDVLDQLGDGHIGYDQPSASDPAQLFFRVHGEGLRSGQLMRVTLPPPFDPWAWPLLLLMFSILAAAVSGLVYLLLSRLHHRLASIENVVARIARGELDARVREGNQPVVDRLGYAFNSMAEHIQRLVGVQREMIHAVSHELRTPVARIRFGVQMLDDGGSDPEREKQLAAIDGDIQELDELIDEILTYARLEQGGPVLTLEEVNVSKIVRQVVSEQQSTHPKITISAPGVREQEDAALSDADPRYLHRAIQNLVGNATRYARSEVRVICHFEPETCRVDVEDDGTGVPEEYWDKVFTAFARLDDSRTRKSGGYGLGLSIVRRILFWHGGQAFVGRSEELGGARFSLVWPRRQPDLEAGERS</sequence>
<dbReference type="Pfam" id="PF00512">
    <property type="entry name" value="HisKA"/>
    <property type="match status" value="1"/>
</dbReference>
<dbReference type="PROSITE" id="PS50109">
    <property type="entry name" value="HIS_KIN"/>
    <property type="match status" value="1"/>
</dbReference>
<dbReference type="SMART" id="SM00387">
    <property type="entry name" value="HATPase_c"/>
    <property type="match status" value="1"/>
</dbReference>
<dbReference type="GO" id="GO:0005886">
    <property type="term" value="C:plasma membrane"/>
    <property type="evidence" value="ECO:0007669"/>
    <property type="project" value="UniProtKB-SubCell"/>
</dbReference>
<evidence type="ECO:0000259" key="12">
    <source>
        <dbReference type="PROSITE" id="PS50885"/>
    </source>
</evidence>
<gene>
    <name evidence="13" type="ORF">soil367_04575</name>
</gene>
<evidence type="ECO:0000256" key="1">
    <source>
        <dbReference type="ARBA" id="ARBA00000085"/>
    </source>
</evidence>
<dbReference type="InterPro" id="IPR003660">
    <property type="entry name" value="HAMP_dom"/>
</dbReference>
<dbReference type="KEGG" id="hmi:soil367_04575"/>
<dbReference type="EC" id="2.7.13.3" evidence="3"/>
<dbReference type="AlphaFoldDB" id="A0A4P7XED8"/>
<evidence type="ECO:0000256" key="3">
    <source>
        <dbReference type="ARBA" id="ARBA00012438"/>
    </source>
</evidence>
<evidence type="ECO:0000313" key="14">
    <source>
        <dbReference type="Proteomes" id="UP000298049"/>
    </source>
</evidence>
<dbReference type="Gene3D" id="6.10.340.10">
    <property type="match status" value="1"/>
</dbReference>
<evidence type="ECO:0000256" key="2">
    <source>
        <dbReference type="ARBA" id="ARBA00004651"/>
    </source>
</evidence>
<dbReference type="SMART" id="SM00388">
    <property type="entry name" value="HisKA"/>
    <property type="match status" value="1"/>
</dbReference>
<dbReference type="OrthoDB" id="9804645at2"/>
<protein>
    <recommendedName>
        <fullName evidence="3">histidine kinase</fullName>
        <ecNumber evidence="3">2.7.13.3</ecNumber>
    </recommendedName>
</protein>
<dbReference type="InterPro" id="IPR050980">
    <property type="entry name" value="2C_sensor_his_kinase"/>
</dbReference>
<evidence type="ECO:0000313" key="13">
    <source>
        <dbReference type="EMBL" id="QCF25261.1"/>
    </source>
</evidence>
<dbReference type="InterPro" id="IPR004358">
    <property type="entry name" value="Sig_transdc_His_kin-like_C"/>
</dbReference>
<dbReference type="SUPFAM" id="SSF55874">
    <property type="entry name" value="ATPase domain of HSP90 chaperone/DNA topoisomerase II/histidine kinase"/>
    <property type="match status" value="1"/>
</dbReference>
<dbReference type="InterPro" id="IPR005467">
    <property type="entry name" value="His_kinase_dom"/>
</dbReference>
<dbReference type="InterPro" id="IPR003661">
    <property type="entry name" value="HisK_dim/P_dom"/>
</dbReference>